<feature type="region of interest" description="Disordered" evidence="3">
    <location>
        <begin position="234"/>
        <end position="312"/>
    </location>
</feature>
<dbReference type="PROSITE" id="PS00166">
    <property type="entry name" value="ENOYL_COA_HYDRATASE"/>
    <property type="match status" value="1"/>
</dbReference>
<dbReference type="PATRIC" id="fig|1348663.4.peg.5298"/>
<sequence length="312" mass="32326">MSASTRPLDRPGPGDVELPTGADGLRCWVGEDRVATVLLDRPERRNAVTGAMWRALPGLLAGLGGRPDVRALLLTGAEGAFSAGADIAELAEVYADPASADAYHAQNVAAEEALAAFPRPTLAVIRGACVGGGCQLAVACDLRFAAADARLGITPAKLGVVYPAVPTLRLAALVGPARAKYLLFSGELVPAPRAERYGLLDEVLPPAELDARAREFARLLARRSPQTIGAVKAALSVPRPPPPPPSPPGSAPPAPPRTSARAWRPSWNAASRGSDGKPVGGGCTGGWPPPTGRSGARRRGVSGWGRPRWRGR</sequence>
<dbReference type="InterPro" id="IPR018376">
    <property type="entry name" value="Enoyl-CoA_hyd/isom_CS"/>
</dbReference>
<reference evidence="4 5" key="1">
    <citation type="submission" date="2014-05" db="EMBL/GenBank/DDBJ databases">
        <title>Draft Genome Sequence of Kitasatospora cheerisanensis KCTC 2395.</title>
        <authorList>
            <person name="Nam D.H."/>
        </authorList>
    </citation>
    <scope>NUCLEOTIDE SEQUENCE [LARGE SCALE GENOMIC DNA]</scope>
    <source>
        <strain evidence="4 5">KCTC 2395</strain>
    </source>
</reference>
<keyword evidence="5" id="KW-1185">Reference proteome</keyword>
<feature type="compositionally biased region" description="Pro residues" evidence="3">
    <location>
        <begin position="238"/>
        <end position="256"/>
    </location>
</feature>
<feature type="compositionally biased region" description="Low complexity" evidence="3">
    <location>
        <begin position="257"/>
        <end position="266"/>
    </location>
</feature>
<proteinExistence type="inferred from homology"/>
<feature type="region of interest" description="Disordered" evidence="3">
    <location>
        <begin position="1"/>
        <end position="21"/>
    </location>
</feature>
<evidence type="ECO:0000313" key="4">
    <source>
        <dbReference type="EMBL" id="KDN82741.1"/>
    </source>
</evidence>
<dbReference type="HOGENOM" id="CLU_890754_0_0_11"/>
<comment type="caution">
    <text evidence="4">The sequence shown here is derived from an EMBL/GenBank/DDBJ whole genome shotgun (WGS) entry which is preliminary data.</text>
</comment>
<dbReference type="PANTHER" id="PTHR11941">
    <property type="entry name" value="ENOYL-COA HYDRATASE-RELATED"/>
    <property type="match status" value="1"/>
</dbReference>
<dbReference type="Gene3D" id="3.90.226.10">
    <property type="entry name" value="2-enoyl-CoA Hydratase, Chain A, domain 1"/>
    <property type="match status" value="1"/>
</dbReference>
<dbReference type="Pfam" id="PF00378">
    <property type="entry name" value="ECH_1"/>
    <property type="match status" value="1"/>
</dbReference>
<evidence type="ECO:0000313" key="5">
    <source>
        <dbReference type="Proteomes" id="UP000027178"/>
    </source>
</evidence>
<dbReference type="InterPro" id="IPR029045">
    <property type="entry name" value="ClpP/crotonase-like_dom_sf"/>
</dbReference>
<dbReference type="PANTHER" id="PTHR11941:SF127">
    <property type="entry name" value="ENOYL-COA HYDRATASE ECHA18 (ENOYL HYDRASE) (UNSATURATED ACYL-COA HYDRATASE) (CROTONASE)-RELATED"/>
    <property type="match status" value="1"/>
</dbReference>
<dbReference type="EMBL" id="JNBY01000103">
    <property type="protein sequence ID" value="KDN82741.1"/>
    <property type="molecule type" value="Genomic_DNA"/>
</dbReference>
<dbReference type="Proteomes" id="UP000027178">
    <property type="component" value="Unassembled WGS sequence"/>
</dbReference>
<organism evidence="4 5">
    <name type="scientific">Kitasatospora cheerisanensis KCTC 2395</name>
    <dbReference type="NCBI Taxonomy" id="1348663"/>
    <lineage>
        <taxon>Bacteria</taxon>
        <taxon>Bacillati</taxon>
        <taxon>Actinomycetota</taxon>
        <taxon>Actinomycetes</taxon>
        <taxon>Kitasatosporales</taxon>
        <taxon>Streptomycetaceae</taxon>
        <taxon>Kitasatospora</taxon>
    </lineage>
</organism>
<dbReference type="SUPFAM" id="SSF52096">
    <property type="entry name" value="ClpP/crotonase"/>
    <property type="match status" value="1"/>
</dbReference>
<evidence type="ECO:0000256" key="2">
    <source>
        <dbReference type="RuleBase" id="RU003707"/>
    </source>
</evidence>
<dbReference type="eggNOG" id="COG1024">
    <property type="taxonomic scope" value="Bacteria"/>
</dbReference>
<dbReference type="GO" id="GO:0006635">
    <property type="term" value="P:fatty acid beta-oxidation"/>
    <property type="evidence" value="ECO:0007669"/>
    <property type="project" value="TreeGrafter"/>
</dbReference>
<name>A0A066YXE0_9ACTN</name>
<dbReference type="InterPro" id="IPR001753">
    <property type="entry name" value="Enoyl-CoA_hydra/iso"/>
</dbReference>
<protein>
    <submittedName>
        <fullName evidence="4">Enoyl-CoA hydratase</fullName>
    </submittedName>
</protein>
<dbReference type="GO" id="GO:0003824">
    <property type="term" value="F:catalytic activity"/>
    <property type="evidence" value="ECO:0007669"/>
    <property type="project" value="InterPro"/>
</dbReference>
<comment type="similarity">
    <text evidence="1 2">Belongs to the enoyl-CoA hydratase/isomerase family.</text>
</comment>
<dbReference type="CDD" id="cd06558">
    <property type="entry name" value="crotonase-like"/>
    <property type="match status" value="1"/>
</dbReference>
<accession>A0A066YXE0</accession>
<evidence type="ECO:0000256" key="3">
    <source>
        <dbReference type="SAM" id="MobiDB-lite"/>
    </source>
</evidence>
<evidence type="ECO:0000256" key="1">
    <source>
        <dbReference type="ARBA" id="ARBA00005254"/>
    </source>
</evidence>
<gene>
    <name evidence="4" type="ORF">KCH_54760</name>
</gene>
<dbReference type="AlphaFoldDB" id="A0A066YXE0"/>